<organism evidence="1 2">
    <name type="scientific">Dermacentor silvarum</name>
    <name type="common">Tick</name>
    <dbReference type="NCBI Taxonomy" id="543639"/>
    <lineage>
        <taxon>Eukaryota</taxon>
        <taxon>Metazoa</taxon>
        <taxon>Ecdysozoa</taxon>
        <taxon>Arthropoda</taxon>
        <taxon>Chelicerata</taxon>
        <taxon>Arachnida</taxon>
        <taxon>Acari</taxon>
        <taxon>Parasitiformes</taxon>
        <taxon>Ixodida</taxon>
        <taxon>Ixodoidea</taxon>
        <taxon>Ixodidae</taxon>
        <taxon>Rhipicephalinae</taxon>
        <taxon>Dermacentor</taxon>
    </lineage>
</organism>
<dbReference type="Proteomes" id="UP000821865">
    <property type="component" value="Chromosome 1"/>
</dbReference>
<keyword evidence="2" id="KW-1185">Reference proteome</keyword>
<name>A0ACB8E057_DERSI</name>
<protein>
    <submittedName>
        <fullName evidence="1">Uncharacterized protein</fullName>
    </submittedName>
</protein>
<sequence>MDVRIQVAAYALGRLLADGLHLYEASTAAQKTWFALRNSTQRNFASLSWMDKTTAAGAANYVEQLKSVVSIPAHLRSDEALDEFHDYLPEFSQPFLASYLDAAGRRQDKYKRLLRPNASVVVHREDIALPMVSVNAYYMPVNHLMVIPTAIIAPPFVTLSMPEAVNYGSIGKVLGHELTHSFDPRLGNTSRTGDAIKWWSRGSYENFTRLLSCVQDQLLDYTGDAVHAGSALSETFADTAGTEKAYLAYETLPPQRGLLGYTQEQFFFVASCFEFCSQKAYHYRSTGLYPAVVLRCNLPAANQPRFAAAFQCPEGAPLNPAKRCRFH</sequence>
<proteinExistence type="predicted"/>
<evidence type="ECO:0000313" key="1">
    <source>
        <dbReference type="EMBL" id="KAH7979903.1"/>
    </source>
</evidence>
<reference evidence="1" key="1">
    <citation type="submission" date="2020-05" db="EMBL/GenBank/DDBJ databases">
        <title>Large-scale comparative analyses of tick genomes elucidate their genetic diversity and vector capacities.</title>
        <authorList>
            <person name="Jia N."/>
            <person name="Wang J."/>
            <person name="Shi W."/>
            <person name="Du L."/>
            <person name="Sun Y."/>
            <person name="Zhan W."/>
            <person name="Jiang J."/>
            <person name="Wang Q."/>
            <person name="Zhang B."/>
            <person name="Ji P."/>
            <person name="Sakyi L.B."/>
            <person name="Cui X."/>
            <person name="Yuan T."/>
            <person name="Jiang B."/>
            <person name="Yang W."/>
            <person name="Lam T.T.-Y."/>
            <person name="Chang Q."/>
            <person name="Ding S."/>
            <person name="Wang X."/>
            <person name="Zhu J."/>
            <person name="Ruan X."/>
            <person name="Zhao L."/>
            <person name="Wei J."/>
            <person name="Que T."/>
            <person name="Du C."/>
            <person name="Cheng J."/>
            <person name="Dai P."/>
            <person name="Han X."/>
            <person name="Huang E."/>
            <person name="Gao Y."/>
            <person name="Liu J."/>
            <person name="Shao H."/>
            <person name="Ye R."/>
            <person name="Li L."/>
            <person name="Wei W."/>
            <person name="Wang X."/>
            <person name="Wang C."/>
            <person name="Yang T."/>
            <person name="Huo Q."/>
            <person name="Li W."/>
            <person name="Guo W."/>
            <person name="Chen H."/>
            <person name="Zhou L."/>
            <person name="Ni X."/>
            <person name="Tian J."/>
            <person name="Zhou Y."/>
            <person name="Sheng Y."/>
            <person name="Liu T."/>
            <person name="Pan Y."/>
            <person name="Xia L."/>
            <person name="Li J."/>
            <person name="Zhao F."/>
            <person name="Cao W."/>
        </authorList>
    </citation>
    <scope>NUCLEOTIDE SEQUENCE</scope>
    <source>
        <strain evidence="1">Dsil-2018</strain>
    </source>
</reference>
<comment type="caution">
    <text evidence="1">The sequence shown here is derived from an EMBL/GenBank/DDBJ whole genome shotgun (WGS) entry which is preliminary data.</text>
</comment>
<evidence type="ECO:0000313" key="2">
    <source>
        <dbReference type="Proteomes" id="UP000821865"/>
    </source>
</evidence>
<accession>A0ACB8E057</accession>
<gene>
    <name evidence="1" type="ORF">HPB49_011859</name>
</gene>
<dbReference type="EMBL" id="CM023470">
    <property type="protein sequence ID" value="KAH7979903.1"/>
    <property type="molecule type" value="Genomic_DNA"/>
</dbReference>